<dbReference type="EMBL" id="JACHHB010000001">
    <property type="protein sequence ID" value="MBB5172231.1"/>
    <property type="molecule type" value="Genomic_DNA"/>
</dbReference>
<keyword evidence="2" id="KW-1185">Reference proteome</keyword>
<dbReference type="RefSeq" id="WP_184662700.1">
    <property type="nucleotide sequence ID" value="NZ_JACHHB010000001.1"/>
</dbReference>
<name>A0A840QLJ5_9BACI</name>
<reference evidence="1 2" key="1">
    <citation type="submission" date="2020-08" db="EMBL/GenBank/DDBJ databases">
        <title>Genomic Encyclopedia of Type Strains, Phase IV (KMG-IV): sequencing the most valuable type-strain genomes for metagenomic binning, comparative biology and taxonomic classification.</title>
        <authorList>
            <person name="Goeker M."/>
        </authorList>
    </citation>
    <scope>NUCLEOTIDE SEQUENCE [LARGE SCALE GENOMIC DNA]</scope>
    <source>
        <strain evidence="1 2">DSM 24696</strain>
    </source>
</reference>
<dbReference type="Gene3D" id="1.10.220.80">
    <property type="entry name" value="BH2638-like"/>
    <property type="match status" value="1"/>
</dbReference>
<gene>
    <name evidence="1" type="ORF">HNQ41_000371</name>
</gene>
<dbReference type="InterPro" id="IPR023324">
    <property type="entry name" value="BH2638-like_sf"/>
</dbReference>
<protein>
    <submittedName>
        <fullName evidence="1">Uncharacterized protein YktA (UPF0223 family)</fullName>
    </submittedName>
</protein>
<dbReference type="InterPro" id="IPR007920">
    <property type="entry name" value="UPF0223"/>
</dbReference>
<dbReference type="NCBIfam" id="NF003353">
    <property type="entry name" value="PRK04387.1"/>
    <property type="match status" value="1"/>
</dbReference>
<evidence type="ECO:0000313" key="2">
    <source>
        <dbReference type="Proteomes" id="UP000551878"/>
    </source>
</evidence>
<organism evidence="1 2">
    <name type="scientific">Texcoconibacillus texcoconensis</name>
    <dbReference type="NCBI Taxonomy" id="1095777"/>
    <lineage>
        <taxon>Bacteria</taxon>
        <taxon>Bacillati</taxon>
        <taxon>Bacillota</taxon>
        <taxon>Bacilli</taxon>
        <taxon>Bacillales</taxon>
        <taxon>Bacillaceae</taxon>
        <taxon>Texcoconibacillus</taxon>
    </lineage>
</organism>
<dbReference type="PIRSF" id="PIRSF037260">
    <property type="entry name" value="UPF0223"/>
    <property type="match status" value="1"/>
</dbReference>
<proteinExistence type="predicted"/>
<accession>A0A840QLJ5</accession>
<dbReference type="SUPFAM" id="SSF158504">
    <property type="entry name" value="BH2638-like"/>
    <property type="match status" value="1"/>
</dbReference>
<dbReference type="Pfam" id="PF05256">
    <property type="entry name" value="UPF0223"/>
    <property type="match status" value="1"/>
</dbReference>
<dbReference type="Proteomes" id="UP000551878">
    <property type="component" value="Unassembled WGS sequence"/>
</dbReference>
<evidence type="ECO:0000313" key="1">
    <source>
        <dbReference type="EMBL" id="MBB5172231.1"/>
    </source>
</evidence>
<dbReference type="AlphaFoldDB" id="A0A840QLJ5"/>
<comment type="caution">
    <text evidence="1">The sequence shown here is derived from an EMBL/GenBank/DDBJ whole genome shotgun (WGS) entry which is preliminary data.</text>
</comment>
<sequence>MGQSNEIHFPISSDWSTEEVIDVVQFFEAVDQAYGKGVAKEDVLHLYSKYKKVVPSKAEEKQHFQQYEKQANQSPYQVVKKARDAGEAEKIKF</sequence>